<organism evidence="3 4">
    <name type="scientific">Meganyctiphanes norvegica</name>
    <name type="common">Northern krill</name>
    <name type="synonym">Thysanopoda norvegica</name>
    <dbReference type="NCBI Taxonomy" id="48144"/>
    <lineage>
        <taxon>Eukaryota</taxon>
        <taxon>Metazoa</taxon>
        <taxon>Ecdysozoa</taxon>
        <taxon>Arthropoda</taxon>
        <taxon>Crustacea</taxon>
        <taxon>Multicrustacea</taxon>
        <taxon>Malacostraca</taxon>
        <taxon>Eumalacostraca</taxon>
        <taxon>Eucarida</taxon>
        <taxon>Euphausiacea</taxon>
        <taxon>Euphausiidae</taxon>
        <taxon>Meganyctiphanes</taxon>
    </lineage>
</organism>
<dbReference type="SUPFAM" id="SSF50494">
    <property type="entry name" value="Trypsin-like serine proteases"/>
    <property type="match status" value="1"/>
</dbReference>
<evidence type="ECO:0000256" key="1">
    <source>
        <dbReference type="ARBA" id="ARBA00023157"/>
    </source>
</evidence>
<protein>
    <recommendedName>
        <fullName evidence="2">Peptidase S1 domain-containing protein</fullName>
    </recommendedName>
</protein>
<keyword evidence="4" id="KW-1185">Reference proteome</keyword>
<dbReference type="GO" id="GO:0004252">
    <property type="term" value="F:serine-type endopeptidase activity"/>
    <property type="evidence" value="ECO:0007669"/>
    <property type="project" value="InterPro"/>
</dbReference>
<dbReference type="AlphaFoldDB" id="A0AAV2SRJ4"/>
<gene>
    <name evidence="3" type="ORF">MNOR_LOCUS40839</name>
</gene>
<dbReference type="Proteomes" id="UP001497623">
    <property type="component" value="Unassembled WGS sequence"/>
</dbReference>
<dbReference type="InterPro" id="IPR018114">
    <property type="entry name" value="TRYPSIN_HIS"/>
</dbReference>
<dbReference type="InterPro" id="IPR043504">
    <property type="entry name" value="Peptidase_S1_PA_chymotrypsin"/>
</dbReference>
<reference evidence="3 4" key="1">
    <citation type="submission" date="2024-05" db="EMBL/GenBank/DDBJ databases">
        <authorList>
            <person name="Wallberg A."/>
        </authorList>
    </citation>
    <scope>NUCLEOTIDE SEQUENCE [LARGE SCALE GENOMIC DNA]</scope>
</reference>
<dbReference type="EMBL" id="CAXKWB010132806">
    <property type="protein sequence ID" value="CAL4243129.1"/>
    <property type="molecule type" value="Genomic_DNA"/>
</dbReference>
<accession>A0AAV2SRJ4</accession>
<dbReference type="PANTHER" id="PTHR24252:SF7">
    <property type="entry name" value="HYALIN"/>
    <property type="match status" value="1"/>
</dbReference>
<dbReference type="PROSITE" id="PS50240">
    <property type="entry name" value="TRYPSIN_DOM"/>
    <property type="match status" value="1"/>
</dbReference>
<comment type="caution">
    <text evidence="3">The sequence shown here is derived from an EMBL/GenBank/DDBJ whole genome shotgun (WGS) entry which is preliminary data.</text>
</comment>
<feature type="domain" description="Peptidase S1" evidence="2">
    <location>
        <begin position="115"/>
        <end position="164"/>
    </location>
</feature>
<dbReference type="InterPro" id="IPR009003">
    <property type="entry name" value="Peptidase_S1_PA"/>
</dbReference>
<keyword evidence="1" id="KW-1015">Disulfide bond</keyword>
<dbReference type="PROSITE" id="PS00134">
    <property type="entry name" value="TRYPSIN_HIS"/>
    <property type="match status" value="1"/>
</dbReference>
<dbReference type="GO" id="GO:0006508">
    <property type="term" value="P:proteolysis"/>
    <property type="evidence" value="ECO:0007669"/>
    <property type="project" value="InterPro"/>
</dbReference>
<sequence>MVAAEIHGDRSLGGDCHTVFNISVNADKCSKQIVLRCGITKQVTRVIGKRATNAADDYNYTDVYDFPDEEYVLTDEENISIPHNVTDEENIPIGRDIHSVLIGLSPISTPSRPILLDGKEAPKNAWPWMALLGDGKGDWFCGGVLINQQWVLTAAHCTNRPESV</sequence>
<dbReference type="PANTHER" id="PTHR24252">
    <property type="entry name" value="ACROSIN-RELATED"/>
    <property type="match status" value="1"/>
</dbReference>
<dbReference type="Pfam" id="PF00089">
    <property type="entry name" value="Trypsin"/>
    <property type="match status" value="1"/>
</dbReference>
<evidence type="ECO:0000313" key="4">
    <source>
        <dbReference type="Proteomes" id="UP001497623"/>
    </source>
</evidence>
<proteinExistence type="predicted"/>
<dbReference type="Gene3D" id="2.40.10.10">
    <property type="entry name" value="Trypsin-like serine proteases"/>
    <property type="match status" value="1"/>
</dbReference>
<evidence type="ECO:0000259" key="2">
    <source>
        <dbReference type="PROSITE" id="PS50240"/>
    </source>
</evidence>
<name>A0AAV2SRJ4_MEGNR</name>
<feature type="non-terminal residue" evidence="3">
    <location>
        <position position="164"/>
    </location>
</feature>
<dbReference type="InterPro" id="IPR001254">
    <property type="entry name" value="Trypsin_dom"/>
</dbReference>
<evidence type="ECO:0000313" key="3">
    <source>
        <dbReference type="EMBL" id="CAL4243129.1"/>
    </source>
</evidence>